<evidence type="ECO:0000256" key="3">
    <source>
        <dbReference type="ARBA" id="ARBA00022630"/>
    </source>
</evidence>
<evidence type="ECO:0000256" key="4">
    <source>
        <dbReference type="ARBA" id="ARBA00022827"/>
    </source>
</evidence>
<evidence type="ECO:0000259" key="7">
    <source>
        <dbReference type="Pfam" id="PF01266"/>
    </source>
</evidence>
<feature type="domain" description="FAD dependent oxidoreductase" evidence="7">
    <location>
        <begin position="9"/>
        <end position="344"/>
    </location>
</feature>
<keyword evidence="9" id="KW-1185">Reference proteome</keyword>
<evidence type="ECO:0000256" key="6">
    <source>
        <dbReference type="PIRSR" id="PIRSR000189-1"/>
    </source>
</evidence>
<proteinExistence type="inferred from homology"/>
<evidence type="ECO:0000313" key="8">
    <source>
        <dbReference type="EMBL" id="KAI0308259.1"/>
    </source>
</evidence>
<dbReference type="AlphaFoldDB" id="A0AAD4MED3"/>
<comment type="caution">
    <text evidence="8">The sequence shown here is derived from an EMBL/GenBank/DDBJ whole genome shotgun (WGS) entry which is preliminary data.</text>
</comment>
<dbReference type="SUPFAM" id="SSF54373">
    <property type="entry name" value="FAD-linked reductases, C-terminal domain"/>
    <property type="match status" value="1"/>
</dbReference>
<organism evidence="8 9">
    <name type="scientific">Multifurca ochricompacta</name>
    <dbReference type="NCBI Taxonomy" id="376703"/>
    <lineage>
        <taxon>Eukaryota</taxon>
        <taxon>Fungi</taxon>
        <taxon>Dikarya</taxon>
        <taxon>Basidiomycota</taxon>
        <taxon>Agaricomycotina</taxon>
        <taxon>Agaricomycetes</taxon>
        <taxon>Russulales</taxon>
        <taxon>Russulaceae</taxon>
        <taxon>Multifurca</taxon>
    </lineage>
</organism>
<dbReference type="EMBL" id="WTXG01000001">
    <property type="protein sequence ID" value="KAI0308259.1"/>
    <property type="molecule type" value="Genomic_DNA"/>
</dbReference>
<feature type="binding site" evidence="6">
    <location>
        <position position="174"/>
    </location>
    <ligand>
        <name>FAD</name>
        <dbReference type="ChEBI" id="CHEBI:57692"/>
    </ligand>
</feature>
<keyword evidence="5" id="KW-0560">Oxidoreductase</keyword>
<dbReference type="Gene3D" id="3.30.9.10">
    <property type="entry name" value="D-Amino Acid Oxidase, subunit A, domain 2"/>
    <property type="match status" value="1"/>
</dbReference>
<name>A0AAD4MED3_9AGAM</name>
<keyword evidence="3" id="KW-0285">Flavoprotein</keyword>
<dbReference type="PIRSF" id="PIRSF000189">
    <property type="entry name" value="D-aa_oxidase"/>
    <property type="match status" value="1"/>
</dbReference>
<dbReference type="InterPro" id="IPR006076">
    <property type="entry name" value="FAD-dep_OxRdtase"/>
</dbReference>
<protein>
    <submittedName>
        <fullName evidence="8">FAD dependent oxidoreductase</fullName>
    </submittedName>
</protein>
<dbReference type="Gene3D" id="3.40.50.720">
    <property type="entry name" value="NAD(P)-binding Rossmann-like Domain"/>
    <property type="match status" value="1"/>
</dbReference>
<gene>
    <name evidence="8" type="ORF">B0F90DRAFT_1813549</name>
</gene>
<feature type="binding site" evidence="6">
    <location>
        <position position="154"/>
    </location>
    <ligand>
        <name>FAD</name>
        <dbReference type="ChEBI" id="CHEBI:57692"/>
    </ligand>
</feature>
<dbReference type="GO" id="GO:0003884">
    <property type="term" value="F:D-amino-acid oxidase activity"/>
    <property type="evidence" value="ECO:0007669"/>
    <property type="project" value="InterPro"/>
</dbReference>
<reference evidence="8" key="1">
    <citation type="journal article" date="2022" name="New Phytol.">
        <title>Evolutionary transition to the ectomycorrhizal habit in the genomes of a hyperdiverse lineage of mushroom-forming fungi.</title>
        <authorList>
            <person name="Looney B."/>
            <person name="Miyauchi S."/>
            <person name="Morin E."/>
            <person name="Drula E."/>
            <person name="Courty P.E."/>
            <person name="Kohler A."/>
            <person name="Kuo A."/>
            <person name="LaButti K."/>
            <person name="Pangilinan J."/>
            <person name="Lipzen A."/>
            <person name="Riley R."/>
            <person name="Andreopoulos W."/>
            <person name="He G."/>
            <person name="Johnson J."/>
            <person name="Nolan M."/>
            <person name="Tritt A."/>
            <person name="Barry K.W."/>
            <person name="Grigoriev I.V."/>
            <person name="Nagy L.G."/>
            <person name="Hibbett D."/>
            <person name="Henrissat B."/>
            <person name="Matheny P.B."/>
            <person name="Labbe J."/>
            <person name="Martin F.M."/>
        </authorList>
    </citation>
    <scope>NUCLEOTIDE SEQUENCE</scope>
    <source>
        <strain evidence="8">BPL690</strain>
    </source>
</reference>
<dbReference type="Pfam" id="PF01266">
    <property type="entry name" value="DAO"/>
    <property type="match status" value="1"/>
</dbReference>
<dbReference type="PANTHER" id="PTHR11530">
    <property type="entry name" value="D-AMINO ACID OXIDASE"/>
    <property type="match status" value="1"/>
</dbReference>
<dbReference type="GO" id="GO:0071949">
    <property type="term" value="F:FAD binding"/>
    <property type="evidence" value="ECO:0007669"/>
    <property type="project" value="InterPro"/>
</dbReference>
<comment type="cofactor">
    <cofactor evidence="1 6">
        <name>FAD</name>
        <dbReference type="ChEBI" id="CHEBI:57692"/>
    </cofactor>
</comment>
<comment type="similarity">
    <text evidence="2">Belongs to the DAMOX/DASOX family.</text>
</comment>
<evidence type="ECO:0000256" key="1">
    <source>
        <dbReference type="ARBA" id="ARBA00001974"/>
    </source>
</evidence>
<evidence type="ECO:0000256" key="5">
    <source>
        <dbReference type="ARBA" id="ARBA00023002"/>
    </source>
</evidence>
<dbReference type="GO" id="GO:0005737">
    <property type="term" value="C:cytoplasm"/>
    <property type="evidence" value="ECO:0007669"/>
    <property type="project" value="TreeGrafter"/>
</dbReference>
<feature type="binding site" evidence="6">
    <location>
        <position position="283"/>
    </location>
    <ligand>
        <name>D-serine</name>
        <dbReference type="ChEBI" id="CHEBI:35247"/>
    </ligand>
</feature>
<dbReference type="PANTHER" id="PTHR11530:SF30">
    <property type="entry name" value="FAD DEPENDENT OXIDOREDUCTASE DOMAIN-CONTAINING PROTEIN"/>
    <property type="match status" value="1"/>
</dbReference>
<evidence type="ECO:0000256" key="2">
    <source>
        <dbReference type="ARBA" id="ARBA00006730"/>
    </source>
</evidence>
<sequence length="352" mass="38391">MSTRASQTHVVILGAGVIGLTIAHVLTEGEGSNLFKPSFASPWAGANWSPLEADDRLNRWEKHTFDKFWSMIPTGLVRRLPSRVYYGSQDVEKETSWWREIVRDFRVLPNDHPLPTEARSGVQFDTYSVNPEVYLPWLKSQLEGRGVSFVRRRVISLDEAGELVGVGGAIINSTALGARSLLGVEDTKVYPIRGQVVIVHAPDVNEFVTIFGVGGTKPSEATYLIPRASTPGMVLVGGTFQPDNWDTSLSIPVAHGILTRAAELVPALAEPTTRIHSHNVGLRPAREGGPRVEAQFVDVPSKDALTPKLSEAPGETKTVLVVHAYGFGPAGYQQSWGAAEEVVRLIKENLSK</sequence>
<evidence type="ECO:0000313" key="9">
    <source>
        <dbReference type="Proteomes" id="UP001203297"/>
    </source>
</evidence>
<dbReference type="GO" id="GO:0019478">
    <property type="term" value="P:D-amino acid catabolic process"/>
    <property type="evidence" value="ECO:0007669"/>
    <property type="project" value="TreeGrafter"/>
</dbReference>
<dbReference type="Proteomes" id="UP001203297">
    <property type="component" value="Unassembled WGS sequence"/>
</dbReference>
<dbReference type="InterPro" id="IPR023209">
    <property type="entry name" value="DAO"/>
</dbReference>
<accession>A0AAD4MED3</accession>
<keyword evidence="4 6" id="KW-0274">FAD</keyword>
<dbReference type="SUPFAM" id="SSF51971">
    <property type="entry name" value="Nucleotide-binding domain"/>
    <property type="match status" value="1"/>
</dbReference>
<feature type="binding site" evidence="6">
    <location>
        <position position="223"/>
    </location>
    <ligand>
        <name>D-dopa</name>
        <dbReference type="ChEBI" id="CHEBI:149689"/>
    </ligand>
</feature>